<keyword evidence="7" id="KW-1185">Reference proteome</keyword>
<sequence length="276" mass="28902">MSGYPLSQLIELAAWILAAGALVGVLAGLFGIGGGAVIVPVLYEVFRVLEVPEALRMQLAIGTSIAIIAPTTFRSYVNHNRRGAVIPGVVVPWGAAAVVGVLIGSVVAAFAPSAVFKIAFVIFATLISLRMFLGTDRWSLGTELPGRGPMTIYGMMTGLISSLVGVSGGAFSNTIMTLYGQPIHRAVATSSGIGVPITVVGAIGYMIAGWRYRDMLPPLTVGFVSLIGFALMAPVASWTTSYGVRLAHWLPHRVLEIGFGLFLGSAGVRFLVSLIN</sequence>
<evidence type="ECO:0000256" key="5">
    <source>
        <dbReference type="RuleBase" id="RU363041"/>
    </source>
</evidence>
<comment type="similarity">
    <text evidence="5">Belongs to the 4-toluene sulfonate uptake permease (TSUP) (TC 2.A.102) family.</text>
</comment>
<dbReference type="GO" id="GO:0005886">
    <property type="term" value="C:plasma membrane"/>
    <property type="evidence" value="ECO:0007669"/>
    <property type="project" value="UniProtKB-SubCell"/>
</dbReference>
<organism evidence="6 7">
    <name type="scientific">Hartmannibacter diazotrophicus</name>
    <dbReference type="NCBI Taxonomy" id="1482074"/>
    <lineage>
        <taxon>Bacteria</taxon>
        <taxon>Pseudomonadati</taxon>
        <taxon>Pseudomonadota</taxon>
        <taxon>Alphaproteobacteria</taxon>
        <taxon>Hyphomicrobiales</taxon>
        <taxon>Pleomorphomonadaceae</taxon>
        <taxon>Hartmannibacter</taxon>
    </lineage>
</organism>
<dbReference type="PANTHER" id="PTHR43483:SF3">
    <property type="entry name" value="MEMBRANE TRANSPORTER PROTEIN HI_0806-RELATED"/>
    <property type="match status" value="1"/>
</dbReference>
<dbReference type="Proteomes" id="UP000223606">
    <property type="component" value="Chromosome 1"/>
</dbReference>
<evidence type="ECO:0000256" key="1">
    <source>
        <dbReference type="ARBA" id="ARBA00004141"/>
    </source>
</evidence>
<dbReference type="KEGG" id="hdi:HDIA_0980"/>
<evidence type="ECO:0000313" key="7">
    <source>
        <dbReference type="Proteomes" id="UP000223606"/>
    </source>
</evidence>
<dbReference type="AlphaFoldDB" id="A0A2C9D431"/>
<dbReference type="InterPro" id="IPR002781">
    <property type="entry name" value="TM_pro_TauE-like"/>
</dbReference>
<feature type="transmembrane region" description="Helical" evidence="5">
    <location>
        <begin position="55"/>
        <end position="73"/>
    </location>
</feature>
<evidence type="ECO:0000313" key="6">
    <source>
        <dbReference type="EMBL" id="SON54521.1"/>
    </source>
</evidence>
<keyword evidence="3 5" id="KW-1133">Transmembrane helix</keyword>
<dbReference type="EMBL" id="LT960614">
    <property type="protein sequence ID" value="SON54521.1"/>
    <property type="molecule type" value="Genomic_DNA"/>
</dbReference>
<feature type="transmembrane region" description="Helical" evidence="5">
    <location>
        <begin position="114"/>
        <end position="133"/>
    </location>
</feature>
<feature type="transmembrane region" description="Helical" evidence="5">
    <location>
        <begin position="12"/>
        <end position="43"/>
    </location>
</feature>
<feature type="transmembrane region" description="Helical" evidence="5">
    <location>
        <begin position="183"/>
        <end position="207"/>
    </location>
</feature>
<reference evidence="7" key="1">
    <citation type="submission" date="2017-09" db="EMBL/GenBank/DDBJ databases">
        <title>Genome sequence of Nannocystis excedens DSM 71.</title>
        <authorList>
            <person name="Blom J."/>
        </authorList>
    </citation>
    <scope>NUCLEOTIDE SEQUENCE [LARGE SCALE GENOMIC DNA]</scope>
    <source>
        <strain evidence="7">type strain: E19</strain>
    </source>
</reference>
<gene>
    <name evidence="6" type="ORF">HDIA_0980</name>
</gene>
<dbReference type="OrthoDB" id="457670at2"/>
<feature type="transmembrane region" description="Helical" evidence="5">
    <location>
        <begin position="257"/>
        <end position="275"/>
    </location>
</feature>
<feature type="transmembrane region" description="Helical" evidence="5">
    <location>
        <begin position="85"/>
        <end position="108"/>
    </location>
</feature>
<dbReference type="PANTHER" id="PTHR43483">
    <property type="entry name" value="MEMBRANE TRANSPORTER PROTEIN HI_0806-RELATED"/>
    <property type="match status" value="1"/>
</dbReference>
<keyword evidence="2 5" id="KW-0812">Transmembrane</keyword>
<name>A0A2C9D431_9HYPH</name>
<evidence type="ECO:0000256" key="4">
    <source>
        <dbReference type="ARBA" id="ARBA00023136"/>
    </source>
</evidence>
<feature type="transmembrane region" description="Helical" evidence="5">
    <location>
        <begin position="153"/>
        <end position="171"/>
    </location>
</feature>
<dbReference type="RefSeq" id="WP_099554916.1">
    <property type="nucleotide sequence ID" value="NZ_LT960614.1"/>
</dbReference>
<proteinExistence type="inferred from homology"/>
<feature type="transmembrane region" description="Helical" evidence="5">
    <location>
        <begin position="219"/>
        <end position="237"/>
    </location>
</feature>
<comment type="subcellular location">
    <subcellularLocation>
        <location evidence="5">Cell membrane</location>
        <topology evidence="5">Multi-pass membrane protein</topology>
    </subcellularLocation>
    <subcellularLocation>
        <location evidence="1">Membrane</location>
        <topology evidence="1">Multi-pass membrane protein</topology>
    </subcellularLocation>
</comment>
<dbReference type="Pfam" id="PF01925">
    <property type="entry name" value="TauE"/>
    <property type="match status" value="1"/>
</dbReference>
<evidence type="ECO:0000256" key="3">
    <source>
        <dbReference type="ARBA" id="ARBA00022989"/>
    </source>
</evidence>
<protein>
    <recommendedName>
        <fullName evidence="5">Probable membrane transporter protein</fullName>
    </recommendedName>
</protein>
<evidence type="ECO:0000256" key="2">
    <source>
        <dbReference type="ARBA" id="ARBA00022692"/>
    </source>
</evidence>
<keyword evidence="4 5" id="KW-0472">Membrane</keyword>
<accession>A0A2C9D431</accession>
<keyword evidence="5" id="KW-1003">Cell membrane</keyword>